<keyword evidence="3" id="KW-1185">Reference proteome</keyword>
<evidence type="ECO:0000313" key="3">
    <source>
        <dbReference type="Proteomes" id="UP001521184"/>
    </source>
</evidence>
<name>A0ABR3U3A3_9PEZI</name>
<accession>A0ABR3U3A3</accession>
<dbReference type="EMBL" id="JAKEKT020000004">
    <property type="protein sequence ID" value="KAL1650305.1"/>
    <property type="molecule type" value="Genomic_DNA"/>
</dbReference>
<feature type="region of interest" description="Disordered" evidence="1">
    <location>
        <begin position="71"/>
        <end position="107"/>
    </location>
</feature>
<evidence type="ECO:0000256" key="1">
    <source>
        <dbReference type="SAM" id="MobiDB-lite"/>
    </source>
</evidence>
<gene>
    <name evidence="2" type="ORF">SLS58_001118</name>
</gene>
<feature type="region of interest" description="Disordered" evidence="1">
    <location>
        <begin position="213"/>
        <end position="264"/>
    </location>
</feature>
<proteinExistence type="predicted"/>
<sequence length="374" mass="40964">MSSTVEIETLLRFLSKDAKVPLATALGKIKDLQQANLGSPGDISKAKLQDLHDIFSDEKLAKQVFNAAKRVSKKRTSSASDQAASSPIVKKLKPSASEPDTPAAFEESLELPEPCHDEDLIRDTTIMTNRAPLVLAFAVQLLKYTMPEQPLSSRLSLAQAVVSANSRSKAVSIGLQSGKSADEEGWGEGQPTVKIMGREVRVMKRWGYEWKGQDEVNEEPSEPDSQQTLQGDAEHPHQQQPPLWGLDPEALKKKNGTSHHAQSAMSGIPVYTAQSARSYLLRSFDSVTLEGEDGHAKKKQTAGAKQGEKNRNLGMLLGALDLLYASWATTLDRCELDRRTWGWYVAIRPDVATGAAGWGEKNQVKLGAILDLRR</sequence>
<organism evidence="2 3">
    <name type="scientific">Diplodia intermedia</name>
    <dbReference type="NCBI Taxonomy" id="856260"/>
    <lineage>
        <taxon>Eukaryota</taxon>
        <taxon>Fungi</taxon>
        <taxon>Dikarya</taxon>
        <taxon>Ascomycota</taxon>
        <taxon>Pezizomycotina</taxon>
        <taxon>Dothideomycetes</taxon>
        <taxon>Dothideomycetes incertae sedis</taxon>
        <taxon>Botryosphaeriales</taxon>
        <taxon>Botryosphaeriaceae</taxon>
        <taxon>Diplodia</taxon>
    </lineage>
</organism>
<reference evidence="2 3" key="1">
    <citation type="journal article" date="2023" name="Plant Dis.">
        <title>First Report of Diplodia intermedia Causing Canker and Dieback Diseases on Apple Trees in Canada.</title>
        <authorList>
            <person name="Ellouze W."/>
            <person name="Ilyukhin E."/>
            <person name="Sulman M."/>
            <person name="Ali S."/>
        </authorList>
    </citation>
    <scope>NUCLEOTIDE SEQUENCE [LARGE SCALE GENOMIC DNA]</scope>
    <source>
        <strain evidence="2 3">M45-28</strain>
    </source>
</reference>
<evidence type="ECO:0008006" key="4">
    <source>
        <dbReference type="Google" id="ProtNLM"/>
    </source>
</evidence>
<dbReference type="Proteomes" id="UP001521184">
    <property type="component" value="Unassembled WGS sequence"/>
</dbReference>
<comment type="caution">
    <text evidence="2">The sequence shown here is derived from an EMBL/GenBank/DDBJ whole genome shotgun (WGS) entry which is preliminary data.</text>
</comment>
<evidence type="ECO:0000313" key="2">
    <source>
        <dbReference type="EMBL" id="KAL1650305.1"/>
    </source>
</evidence>
<protein>
    <recommendedName>
        <fullName evidence="4">Impact protein</fullName>
    </recommendedName>
</protein>